<evidence type="ECO:0000256" key="2">
    <source>
        <dbReference type="ARBA" id="ARBA00006275"/>
    </source>
</evidence>
<evidence type="ECO:0000313" key="8">
    <source>
        <dbReference type="EMBL" id="WNH09880.1"/>
    </source>
</evidence>
<protein>
    <submittedName>
        <fullName evidence="8">RagB/SusD family nutrient uptake outer membrane protein</fullName>
    </submittedName>
</protein>
<evidence type="ECO:0000259" key="7">
    <source>
        <dbReference type="Pfam" id="PF14322"/>
    </source>
</evidence>
<dbReference type="PROSITE" id="PS51257">
    <property type="entry name" value="PROKAR_LIPOPROTEIN"/>
    <property type="match status" value="1"/>
</dbReference>
<dbReference type="Pfam" id="PF14322">
    <property type="entry name" value="SusD-like_3"/>
    <property type="match status" value="1"/>
</dbReference>
<accession>A0ABY9XVB2</accession>
<organism evidence="8 9">
    <name type="scientific">Thalassobellus suaedae</name>
    <dbReference type="NCBI Taxonomy" id="3074124"/>
    <lineage>
        <taxon>Bacteria</taxon>
        <taxon>Pseudomonadati</taxon>
        <taxon>Bacteroidota</taxon>
        <taxon>Flavobacteriia</taxon>
        <taxon>Flavobacteriales</taxon>
        <taxon>Flavobacteriaceae</taxon>
        <taxon>Thalassobellus</taxon>
    </lineage>
</organism>
<name>A0ABY9XVB2_9FLAO</name>
<comment type="subcellular location">
    <subcellularLocation>
        <location evidence="1">Cell outer membrane</location>
    </subcellularLocation>
</comment>
<dbReference type="Gene3D" id="1.25.40.390">
    <property type="match status" value="1"/>
</dbReference>
<keyword evidence="4" id="KW-0472">Membrane</keyword>
<dbReference type="EMBL" id="CP134537">
    <property type="protein sequence ID" value="WNH09880.1"/>
    <property type="molecule type" value="Genomic_DNA"/>
</dbReference>
<feature type="domain" description="SusD-like N-terminal" evidence="7">
    <location>
        <begin position="25"/>
        <end position="223"/>
    </location>
</feature>
<evidence type="ECO:0000256" key="3">
    <source>
        <dbReference type="ARBA" id="ARBA00022729"/>
    </source>
</evidence>
<evidence type="ECO:0000256" key="1">
    <source>
        <dbReference type="ARBA" id="ARBA00004442"/>
    </source>
</evidence>
<dbReference type="InterPro" id="IPR012944">
    <property type="entry name" value="SusD_RagB_dom"/>
</dbReference>
<sequence length="570" mass="64617">MKRAINYLSIILGFSALISLTGCEDYLDKVADSAGIPEEDLLQDYFKFRQYEDGMYKHLQNYLSAGDYSYIAALSDEGYVNSINWETMPIAQGGDWLRSYDTGQALQFYGVWNAWSSIRIANKTLEYLPKLEGATQGELDELKGQAHFMRAWYYYEMLKRQGGMPYITNSFNASDDFELPRLSYHETALKIAADCDSAAVLLPQRWDIQNLGRPEKGAAMAVKASALLFSASPSNNPSNDAAKWKLAAQASWDLLSELGPFGNNRYKLIQSKGTDKVTYKIPSGGVETIEYAASFDSIFMYQPYHDEIIWENYAALNGAGGAYRVLTTTSIESKNVTQGFTPSATFVDRFETVNGLSIKDDPSFDPQNPFVGRDPRFYHSILFNGERWTSLTDKYLELYKGGAERNSQPGDAHLGYMARKFWGKNVDQWSGAAAPFTHVIYFRLSDILLQYAEAANELDGPNYKLPGATISAVEAVNIVRDRVKMPPVNTSYLASKEMFRTRIKNERAVELYLEGKRFFDLSRWGDASKLEYKQYFEDNFTEDPASPTGYIIERASEPYFTRTFDQKHYK</sequence>
<comment type="similarity">
    <text evidence="2">Belongs to the SusD family.</text>
</comment>
<reference evidence="8 9" key="1">
    <citation type="submission" date="2023-09" db="EMBL/GenBank/DDBJ databases">
        <title>Thalassobella suaedae gen. nov., sp. nov., a marine bacterium of the family Flavobacteriaceae isolated from a halophyte Suaeda japonica.</title>
        <authorList>
            <person name="Lee S.Y."/>
            <person name="Hwang C.Y."/>
        </authorList>
    </citation>
    <scope>NUCLEOTIDE SEQUENCE [LARGE SCALE GENOMIC DNA]</scope>
    <source>
        <strain evidence="8 9">HL-DH14</strain>
    </source>
</reference>
<dbReference type="SUPFAM" id="SSF48452">
    <property type="entry name" value="TPR-like"/>
    <property type="match status" value="1"/>
</dbReference>
<proteinExistence type="inferred from homology"/>
<dbReference type="InterPro" id="IPR011990">
    <property type="entry name" value="TPR-like_helical_dom_sf"/>
</dbReference>
<evidence type="ECO:0000313" key="9">
    <source>
        <dbReference type="Proteomes" id="UP001302806"/>
    </source>
</evidence>
<gene>
    <name evidence="8" type="ORF">RHP51_04015</name>
</gene>
<keyword evidence="3" id="KW-0732">Signal</keyword>
<evidence type="ECO:0000256" key="4">
    <source>
        <dbReference type="ARBA" id="ARBA00023136"/>
    </source>
</evidence>
<evidence type="ECO:0000256" key="5">
    <source>
        <dbReference type="ARBA" id="ARBA00023237"/>
    </source>
</evidence>
<feature type="domain" description="RagB/SusD" evidence="6">
    <location>
        <begin position="307"/>
        <end position="549"/>
    </location>
</feature>
<dbReference type="InterPro" id="IPR033985">
    <property type="entry name" value="SusD-like_N"/>
</dbReference>
<keyword evidence="5" id="KW-0998">Cell outer membrane</keyword>
<evidence type="ECO:0000259" key="6">
    <source>
        <dbReference type="Pfam" id="PF07980"/>
    </source>
</evidence>
<dbReference type="Pfam" id="PF07980">
    <property type="entry name" value="SusD_RagB"/>
    <property type="match status" value="1"/>
</dbReference>
<dbReference type="RefSeq" id="WP_415866244.1">
    <property type="nucleotide sequence ID" value="NZ_CP134537.1"/>
</dbReference>
<dbReference type="Proteomes" id="UP001302806">
    <property type="component" value="Chromosome"/>
</dbReference>